<dbReference type="GO" id="GO:0006355">
    <property type="term" value="P:regulation of DNA-templated transcription"/>
    <property type="evidence" value="ECO:0007669"/>
    <property type="project" value="InterPro"/>
</dbReference>
<sequence>MLQKEGVMATVQVRDVPDEVAAVIAEKASAEHKSVSAYLRDLMAADVRRELQRRAIATWDEKLQQTQQRLGLAGRSAVSGAEVVREVRDDYDRDSE</sequence>
<proteinExistence type="predicted"/>
<organism evidence="1 2">
    <name type="scientific">Nocardia vermiculata</name>
    <dbReference type="NCBI Taxonomy" id="257274"/>
    <lineage>
        <taxon>Bacteria</taxon>
        <taxon>Bacillati</taxon>
        <taxon>Actinomycetota</taxon>
        <taxon>Actinomycetes</taxon>
        <taxon>Mycobacteriales</taxon>
        <taxon>Nocardiaceae</taxon>
        <taxon>Nocardia</taxon>
    </lineage>
</organism>
<comment type="caution">
    <text evidence="1">The sequence shown here is derived from an EMBL/GenBank/DDBJ whole genome shotgun (WGS) entry which is preliminary data.</text>
</comment>
<dbReference type="Proteomes" id="UP000565711">
    <property type="component" value="Unassembled WGS sequence"/>
</dbReference>
<dbReference type="SUPFAM" id="SSF47598">
    <property type="entry name" value="Ribbon-helix-helix"/>
    <property type="match status" value="1"/>
</dbReference>
<keyword evidence="2" id="KW-1185">Reference proteome</keyword>
<dbReference type="AlphaFoldDB" id="A0A846Y525"/>
<gene>
    <name evidence="1" type="ORF">HGA08_19410</name>
</gene>
<evidence type="ECO:0000313" key="1">
    <source>
        <dbReference type="EMBL" id="NKY52378.1"/>
    </source>
</evidence>
<protein>
    <submittedName>
        <fullName evidence="1">Uncharacterized protein</fullName>
    </submittedName>
</protein>
<dbReference type="EMBL" id="JAAXOP010000011">
    <property type="protein sequence ID" value="NKY52378.1"/>
    <property type="molecule type" value="Genomic_DNA"/>
</dbReference>
<dbReference type="RefSeq" id="WP_067872815.1">
    <property type="nucleotide sequence ID" value="NZ_JAAXOP010000011.1"/>
</dbReference>
<accession>A0A846Y525</accession>
<evidence type="ECO:0000313" key="2">
    <source>
        <dbReference type="Proteomes" id="UP000565711"/>
    </source>
</evidence>
<dbReference type="InterPro" id="IPR010985">
    <property type="entry name" value="Ribbon_hlx_hlx"/>
</dbReference>
<name>A0A846Y525_9NOCA</name>
<reference evidence="1 2" key="1">
    <citation type="submission" date="2020-04" db="EMBL/GenBank/DDBJ databases">
        <title>MicrobeNet Type strains.</title>
        <authorList>
            <person name="Nicholson A.C."/>
        </authorList>
    </citation>
    <scope>NUCLEOTIDE SEQUENCE [LARGE SCALE GENOMIC DNA]</scope>
    <source>
        <strain evidence="1 2">JCM 12354</strain>
    </source>
</reference>